<dbReference type="Pfam" id="PF01608">
    <property type="entry name" value="I_LWEQ"/>
    <property type="match status" value="1"/>
</dbReference>
<dbReference type="AlphaFoldDB" id="A0A9D4NUG0"/>
<dbReference type="InterPro" id="IPR002558">
    <property type="entry name" value="ILWEQ_dom"/>
</dbReference>
<dbReference type="GO" id="GO:0005178">
    <property type="term" value="F:integrin binding"/>
    <property type="evidence" value="ECO:0007669"/>
    <property type="project" value="TreeGrafter"/>
</dbReference>
<dbReference type="PANTHER" id="PTHR19981:SF1">
    <property type="entry name" value="RHEA, ISOFORM B"/>
    <property type="match status" value="1"/>
</dbReference>
<dbReference type="GO" id="GO:0005737">
    <property type="term" value="C:cytoplasm"/>
    <property type="evidence" value="ECO:0007669"/>
    <property type="project" value="UniProtKB-SubCell"/>
</dbReference>
<reference evidence="6" key="1">
    <citation type="submission" date="2020-06" db="EMBL/GenBank/DDBJ databases">
        <authorList>
            <person name="Ji K."/>
            <person name="Li J."/>
        </authorList>
    </citation>
    <scope>NUCLEOTIDE SEQUENCE</scope>
    <source>
        <strain evidence="6">JKM2019</strain>
        <tissue evidence="6">Whole body</tissue>
    </source>
</reference>
<dbReference type="FunFam" id="1.20.1410.10:FF:000001">
    <property type="entry name" value="Talin 2"/>
    <property type="match status" value="1"/>
</dbReference>
<comment type="subcellular location">
    <subcellularLocation>
        <location evidence="1">Cytoplasm</location>
    </subcellularLocation>
</comment>
<dbReference type="GO" id="GO:0005925">
    <property type="term" value="C:focal adhesion"/>
    <property type="evidence" value="ECO:0007669"/>
    <property type="project" value="TreeGrafter"/>
</dbReference>
<proteinExistence type="predicted"/>
<dbReference type="PANTHER" id="PTHR19981">
    <property type="entry name" value="TALIN"/>
    <property type="match status" value="1"/>
</dbReference>
<dbReference type="PROSITE" id="PS50945">
    <property type="entry name" value="I_LWEQ"/>
    <property type="match status" value="1"/>
</dbReference>
<evidence type="ECO:0000256" key="4">
    <source>
        <dbReference type="SAM" id="MobiDB-lite"/>
    </source>
</evidence>
<protein>
    <recommendedName>
        <fullName evidence="5">I/LWEQ domain-containing protein</fullName>
    </recommendedName>
</protein>
<gene>
    <name evidence="6" type="ORF">HUG17_2586</name>
</gene>
<dbReference type="EMBL" id="SDOV01000007">
    <property type="protein sequence ID" value="KAH7638553.1"/>
    <property type="molecule type" value="Genomic_DNA"/>
</dbReference>
<dbReference type="InterPro" id="IPR035964">
    <property type="entry name" value="I/LWEQ_dom_sf"/>
</dbReference>
<reference evidence="6" key="2">
    <citation type="journal article" date="2021" name="World Allergy Organ. J.">
        <title>Chromosome-level assembly of Dermatophagoides farinae genome and transcriptome reveals two novel allergens Der f 37 and Der f 39.</title>
        <authorList>
            <person name="Chen J."/>
            <person name="Cai Z."/>
            <person name="Fan D."/>
            <person name="Hu J."/>
            <person name="Hou Y."/>
            <person name="He Y."/>
            <person name="Zhang Z."/>
            <person name="Zhao Z."/>
            <person name="Gao P."/>
            <person name="Hu W."/>
            <person name="Sun J."/>
            <person name="Li J."/>
            <person name="Ji K."/>
        </authorList>
    </citation>
    <scope>NUCLEOTIDE SEQUENCE</scope>
    <source>
        <strain evidence="6">JKM2019</strain>
    </source>
</reference>
<keyword evidence="3" id="KW-0175">Coiled coil</keyword>
<dbReference type="Gene3D" id="1.20.1410.10">
    <property type="entry name" value="I/LWEQ domain"/>
    <property type="match status" value="1"/>
</dbReference>
<evidence type="ECO:0000256" key="3">
    <source>
        <dbReference type="SAM" id="Coils"/>
    </source>
</evidence>
<keyword evidence="2" id="KW-0963">Cytoplasm</keyword>
<name>A0A9D4NUG0_DERFA</name>
<feature type="domain" description="I/LWEQ" evidence="5">
    <location>
        <begin position="22"/>
        <end position="262"/>
    </location>
</feature>
<dbReference type="GO" id="GO:0005886">
    <property type="term" value="C:plasma membrane"/>
    <property type="evidence" value="ECO:0007669"/>
    <property type="project" value="TreeGrafter"/>
</dbReference>
<dbReference type="GO" id="GO:0003779">
    <property type="term" value="F:actin binding"/>
    <property type="evidence" value="ECO:0007669"/>
    <property type="project" value="InterPro"/>
</dbReference>
<dbReference type="GO" id="GO:0030036">
    <property type="term" value="P:actin cytoskeleton organization"/>
    <property type="evidence" value="ECO:0007669"/>
    <property type="project" value="TreeGrafter"/>
</dbReference>
<dbReference type="Proteomes" id="UP000828236">
    <property type="component" value="Unassembled WGS sequence"/>
</dbReference>
<feature type="coiled-coil region" evidence="3">
    <location>
        <begin position="194"/>
        <end position="257"/>
    </location>
</feature>
<evidence type="ECO:0000256" key="2">
    <source>
        <dbReference type="ARBA" id="ARBA00022490"/>
    </source>
</evidence>
<sequence length="306" mass="33624">MSRTIAASVTEIVSLAEMLKGVDWVDPEDPTVIAENELLGAASSIDLAAKKLANLQPRINSIKLPDEDMNFDEIILEAAKSITQATAMLIRAASNAQKELVATGKVDAHGVHQFSDDSQWSEGLISAARHVAAATHSLVEAANALVLGQASEEKLISAAKQVASSTAQLLVACKVKADPESQAMKRLQTAGNAVKKATDNLVRAAQQAIEQEEEQNLIISKRRVQGITQEIVAREEILKKERELVEAREKLAAINRAKYGNRPPDEKDYGFTSVQQYNNTYYQQDQTTFNNNHHHHPHYHQGNFNQ</sequence>
<dbReference type="SMART" id="SM00307">
    <property type="entry name" value="ILWEQ"/>
    <property type="match status" value="1"/>
</dbReference>
<evidence type="ECO:0000256" key="1">
    <source>
        <dbReference type="ARBA" id="ARBA00004496"/>
    </source>
</evidence>
<dbReference type="GO" id="GO:0098609">
    <property type="term" value="P:cell-cell adhesion"/>
    <property type="evidence" value="ECO:0007669"/>
    <property type="project" value="TreeGrafter"/>
</dbReference>
<evidence type="ECO:0000313" key="6">
    <source>
        <dbReference type="EMBL" id="KAH7638553.1"/>
    </source>
</evidence>
<comment type="caution">
    <text evidence="6">The sequence shown here is derived from an EMBL/GenBank/DDBJ whole genome shotgun (WGS) entry which is preliminary data.</text>
</comment>
<organism evidence="6">
    <name type="scientific">Dermatophagoides farinae</name>
    <name type="common">American house dust mite</name>
    <dbReference type="NCBI Taxonomy" id="6954"/>
    <lineage>
        <taxon>Eukaryota</taxon>
        <taxon>Metazoa</taxon>
        <taxon>Ecdysozoa</taxon>
        <taxon>Arthropoda</taxon>
        <taxon>Chelicerata</taxon>
        <taxon>Arachnida</taxon>
        <taxon>Acari</taxon>
        <taxon>Acariformes</taxon>
        <taxon>Sarcoptiformes</taxon>
        <taxon>Astigmata</taxon>
        <taxon>Psoroptidia</taxon>
        <taxon>Analgoidea</taxon>
        <taxon>Pyroglyphidae</taxon>
        <taxon>Dermatophagoidinae</taxon>
        <taxon>Dermatophagoides</taxon>
    </lineage>
</organism>
<accession>A0A9D4NUG0</accession>
<evidence type="ECO:0000259" key="5">
    <source>
        <dbReference type="PROSITE" id="PS50945"/>
    </source>
</evidence>
<feature type="region of interest" description="Disordered" evidence="4">
    <location>
        <begin position="287"/>
        <end position="306"/>
    </location>
</feature>
<dbReference type="SUPFAM" id="SSF109885">
    <property type="entry name" value="I/LWEQ domain"/>
    <property type="match status" value="1"/>
</dbReference>